<evidence type="ECO:0000313" key="6">
    <source>
        <dbReference type="EMBL" id="XAH73535.1"/>
    </source>
</evidence>
<proteinExistence type="predicted"/>
<comment type="cofactor">
    <cofactor evidence="1">
        <name>Mg(2+)</name>
        <dbReference type="ChEBI" id="CHEBI:18420"/>
    </cofactor>
</comment>
<evidence type="ECO:0000256" key="5">
    <source>
        <dbReference type="ARBA" id="ARBA00023277"/>
    </source>
</evidence>
<protein>
    <submittedName>
        <fullName evidence="6">ChbG/HpnK family deacetylase</fullName>
    </submittedName>
</protein>
<evidence type="ECO:0000256" key="2">
    <source>
        <dbReference type="ARBA" id="ARBA00022723"/>
    </source>
</evidence>
<evidence type="ECO:0000313" key="7">
    <source>
        <dbReference type="Proteomes" id="UP001451571"/>
    </source>
</evidence>
<dbReference type="SUPFAM" id="SSF88713">
    <property type="entry name" value="Glycoside hydrolase/deacetylase"/>
    <property type="match status" value="1"/>
</dbReference>
<dbReference type="PANTHER" id="PTHR31609">
    <property type="entry name" value="YDJC DEACETYLASE FAMILY MEMBER"/>
    <property type="match status" value="1"/>
</dbReference>
<keyword evidence="5" id="KW-0119">Carbohydrate metabolism</keyword>
<dbReference type="RefSeq" id="WP_342757139.1">
    <property type="nucleotide sequence ID" value="NZ_CP146256.1"/>
</dbReference>
<dbReference type="Pfam" id="PF04794">
    <property type="entry name" value="YdjC"/>
    <property type="match status" value="1"/>
</dbReference>
<dbReference type="InterPro" id="IPR006879">
    <property type="entry name" value="YdjC-like"/>
</dbReference>
<evidence type="ECO:0000256" key="3">
    <source>
        <dbReference type="ARBA" id="ARBA00022801"/>
    </source>
</evidence>
<dbReference type="PANTHER" id="PTHR31609:SF1">
    <property type="entry name" value="CARBOHYDRATE DEACETYLASE"/>
    <property type="match status" value="1"/>
</dbReference>
<keyword evidence="4" id="KW-0460">Magnesium</keyword>
<dbReference type="EMBL" id="CP146256">
    <property type="protein sequence ID" value="XAH73535.1"/>
    <property type="molecule type" value="Genomic_DNA"/>
</dbReference>
<evidence type="ECO:0000256" key="4">
    <source>
        <dbReference type="ARBA" id="ARBA00022842"/>
    </source>
</evidence>
<name>A0ABZ3EVP0_9FIRM</name>
<organism evidence="6 7">
    <name type="scientific">Kineothrix sedimenti</name>
    <dbReference type="NCBI Taxonomy" id="3123317"/>
    <lineage>
        <taxon>Bacteria</taxon>
        <taxon>Bacillati</taxon>
        <taxon>Bacillota</taxon>
        <taxon>Clostridia</taxon>
        <taxon>Lachnospirales</taxon>
        <taxon>Lachnospiraceae</taxon>
        <taxon>Kineothrix</taxon>
    </lineage>
</organism>
<sequence length="315" mass="37339">MESKEVSRSRIDIHADDYGLSGHVSEDILKCLYAEKLDSISVLTNMKCLEEYAEKFNREKNRWSRMPLLSVHLNFMEGHCLAPVETVSHLVDERGYFKIGWGTLFLWNYCPWKYKEIERELAAEIEAQTECFREHFGEDYGIGVPLRFDGHQHTQMIPIVYKALMKVMEKRQYLVDYIRVTKEPIRPFLMSFSLWKSYRPVNIIKNLLLNFYSIHMEKIIKREGINVRPMFLWGVLFSGHMDAKRVGRVLPLMKEQAYKKDRMLEILFHPGSTLQEEMGEEFSNDGSREFYLSKGRRMEYEAIMVLNMENLQSYK</sequence>
<keyword evidence="7" id="KW-1185">Reference proteome</keyword>
<dbReference type="InterPro" id="IPR011330">
    <property type="entry name" value="Glyco_hydro/deAcase_b/a-brl"/>
</dbReference>
<dbReference type="Gene3D" id="3.20.20.370">
    <property type="entry name" value="Glycoside hydrolase/deacetylase"/>
    <property type="match status" value="1"/>
</dbReference>
<dbReference type="Proteomes" id="UP001451571">
    <property type="component" value="Chromosome"/>
</dbReference>
<evidence type="ECO:0000256" key="1">
    <source>
        <dbReference type="ARBA" id="ARBA00001946"/>
    </source>
</evidence>
<keyword evidence="3" id="KW-0378">Hydrolase</keyword>
<reference evidence="6 7" key="1">
    <citation type="submission" date="2024-02" db="EMBL/GenBank/DDBJ databases">
        <title>Bacterial strain from lacustrine sediment.</title>
        <authorList>
            <person name="Petit C."/>
            <person name="Fadhlaoui K."/>
        </authorList>
    </citation>
    <scope>NUCLEOTIDE SEQUENCE [LARGE SCALE GENOMIC DNA]</scope>
    <source>
        <strain evidence="6 7">IPX-CK</strain>
    </source>
</reference>
<gene>
    <name evidence="6" type="ORF">V6984_18840</name>
</gene>
<accession>A0ABZ3EVP0</accession>
<keyword evidence="2" id="KW-0479">Metal-binding</keyword>